<dbReference type="Pfam" id="PF01344">
    <property type="entry name" value="Kelch_1"/>
    <property type="match status" value="1"/>
</dbReference>
<dbReference type="PANTHER" id="PTHR46407">
    <property type="entry name" value="OS02G0208700 PROTEIN"/>
    <property type="match status" value="1"/>
</dbReference>
<dbReference type="PROSITE" id="PS50181">
    <property type="entry name" value="FBOX"/>
    <property type="match status" value="1"/>
</dbReference>
<dbReference type="GO" id="GO:0080037">
    <property type="term" value="P:negative regulation of cytokinin-activated signaling pathway"/>
    <property type="evidence" value="ECO:0007669"/>
    <property type="project" value="InterPro"/>
</dbReference>
<feature type="domain" description="F-box" evidence="1">
    <location>
        <begin position="3"/>
        <end position="49"/>
    </location>
</feature>
<dbReference type="SMART" id="SM00256">
    <property type="entry name" value="FBOX"/>
    <property type="match status" value="1"/>
</dbReference>
<protein>
    <recommendedName>
        <fullName evidence="1">F-box domain-containing protein</fullName>
    </recommendedName>
</protein>
<keyword evidence="3" id="KW-1185">Reference proteome</keyword>
<sequence>MAMEIFPNLPYDVGRECLARVPFTSHFNMAAVCKSWKNTVNSSLFYHDRQKLNMCQDLMVMVEDDPTSVCDAPRRVVIYDPLDNSRGILPSVPIEFQHYSHESHCVSVNNKLIVLGLSKQAKEMVFVYDFCIGKWKRGADLLKRIYGFCCSADSVNGLIYIAGGCDEDCKEVIEAAVYNVEKNSWQPLPRMNFIADECYSGFADGKFFVVCEYEPKAQVYDPHTGTWTTIDRYSVDPCLAAFGRLYYFQSCGKVIEYNYLENEWSVAGTIPRNFIVEYATLWRDIIFVWGFDRKRYSDACYLFEPYTTDGHGHAGNTQKWTPMDIASHFSNWIYSIAFLKI</sequence>
<accession>A0AA38F9T2</accession>
<dbReference type="Proteomes" id="UP000824469">
    <property type="component" value="Unassembled WGS sequence"/>
</dbReference>
<proteinExistence type="predicted"/>
<dbReference type="PANTHER" id="PTHR46407:SF3">
    <property type="entry name" value="OS02G0208700 PROTEIN"/>
    <property type="match status" value="1"/>
</dbReference>
<dbReference type="InterPro" id="IPR015915">
    <property type="entry name" value="Kelch-typ_b-propeller"/>
</dbReference>
<dbReference type="SUPFAM" id="SSF117281">
    <property type="entry name" value="Kelch motif"/>
    <property type="match status" value="1"/>
</dbReference>
<evidence type="ECO:0000313" key="3">
    <source>
        <dbReference type="Proteomes" id="UP000824469"/>
    </source>
</evidence>
<dbReference type="InterPro" id="IPR036047">
    <property type="entry name" value="F-box-like_dom_sf"/>
</dbReference>
<dbReference type="SUPFAM" id="SSF81383">
    <property type="entry name" value="F-box domain"/>
    <property type="match status" value="1"/>
</dbReference>
<organism evidence="2 3">
    <name type="scientific">Taxus chinensis</name>
    <name type="common">Chinese yew</name>
    <name type="synonym">Taxus wallichiana var. chinensis</name>
    <dbReference type="NCBI Taxonomy" id="29808"/>
    <lineage>
        <taxon>Eukaryota</taxon>
        <taxon>Viridiplantae</taxon>
        <taxon>Streptophyta</taxon>
        <taxon>Embryophyta</taxon>
        <taxon>Tracheophyta</taxon>
        <taxon>Spermatophyta</taxon>
        <taxon>Pinopsida</taxon>
        <taxon>Pinidae</taxon>
        <taxon>Conifers II</taxon>
        <taxon>Cupressales</taxon>
        <taxon>Taxaceae</taxon>
        <taxon>Taxus</taxon>
    </lineage>
</organism>
<dbReference type="CDD" id="cd22152">
    <property type="entry name" value="F-box_AtAFR-like"/>
    <property type="match status" value="1"/>
</dbReference>
<dbReference type="InterPro" id="IPR001810">
    <property type="entry name" value="F-box_dom"/>
</dbReference>
<reference evidence="2 3" key="1">
    <citation type="journal article" date="2021" name="Nat. Plants">
        <title>The Taxus genome provides insights into paclitaxel biosynthesis.</title>
        <authorList>
            <person name="Xiong X."/>
            <person name="Gou J."/>
            <person name="Liao Q."/>
            <person name="Li Y."/>
            <person name="Zhou Q."/>
            <person name="Bi G."/>
            <person name="Li C."/>
            <person name="Du R."/>
            <person name="Wang X."/>
            <person name="Sun T."/>
            <person name="Guo L."/>
            <person name="Liang H."/>
            <person name="Lu P."/>
            <person name="Wu Y."/>
            <person name="Zhang Z."/>
            <person name="Ro D.K."/>
            <person name="Shang Y."/>
            <person name="Huang S."/>
            <person name="Yan J."/>
        </authorList>
    </citation>
    <scope>NUCLEOTIDE SEQUENCE [LARGE SCALE GENOMIC DNA]</scope>
    <source>
        <strain evidence="2">Ta-2019</strain>
    </source>
</reference>
<gene>
    <name evidence="2" type="ORF">KI387_040559</name>
</gene>
<dbReference type="GO" id="GO:2000762">
    <property type="term" value="P:regulation of phenylpropanoid metabolic process"/>
    <property type="evidence" value="ECO:0007669"/>
    <property type="project" value="InterPro"/>
</dbReference>
<dbReference type="EMBL" id="JAHRHJ020000281">
    <property type="protein sequence ID" value="KAH9294235.1"/>
    <property type="molecule type" value="Genomic_DNA"/>
</dbReference>
<dbReference type="InterPro" id="IPR006652">
    <property type="entry name" value="Kelch_1"/>
</dbReference>
<name>A0AA38F9T2_TAXCH</name>
<evidence type="ECO:0000259" key="1">
    <source>
        <dbReference type="PROSITE" id="PS50181"/>
    </source>
</evidence>
<dbReference type="AlphaFoldDB" id="A0AA38F9T2"/>
<comment type="caution">
    <text evidence="2">The sequence shown here is derived from an EMBL/GenBank/DDBJ whole genome shotgun (WGS) entry which is preliminary data.</text>
</comment>
<dbReference type="Gene3D" id="2.120.10.80">
    <property type="entry name" value="Kelch-type beta propeller"/>
    <property type="match status" value="1"/>
</dbReference>
<dbReference type="InterPro" id="IPR044595">
    <property type="entry name" value="KMD1-4"/>
</dbReference>
<evidence type="ECO:0000313" key="2">
    <source>
        <dbReference type="EMBL" id="KAH9294235.1"/>
    </source>
</evidence>
<dbReference type="Pfam" id="PF00646">
    <property type="entry name" value="F-box"/>
    <property type="match status" value="1"/>
</dbReference>